<dbReference type="PANTHER" id="PTHR30314:SF3">
    <property type="entry name" value="MITOCHONDRIAL DIVISION PROTEIN FSZA"/>
    <property type="match status" value="1"/>
</dbReference>
<dbReference type="InterPro" id="IPR000158">
    <property type="entry name" value="Cell_div_FtsZ"/>
</dbReference>
<evidence type="ECO:0000256" key="1">
    <source>
        <dbReference type="ARBA" id="ARBA00009690"/>
    </source>
</evidence>
<evidence type="ECO:0000256" key="2">
    <source>
        <dbReference type="ARBA" id="ARBA00022741"/>
    </source>
</evidence>
<dbReference type="Pfam" id="PF00091">
    <property type="entry name" value="Tubulin"/>
    <property type="match status" value="1"/>
</dbReference>
<feature type="non-terminal residue" evidence="7">
    <location>
        <position position="389"/>
    </location>
</feature>
<feature type="compositionally biased region" description="Basic and acidic residues" evidence="4">
    <location>
        <begin position="334"/>
        <end position="347"/>
    </location>
</feature>
<evidence type="ECO:0008006" key="8">
    <source>
        <dbReference type="Google" id="ProtNLM"/>
    </source>
</evidence>
<dbReference type="PROSITE" id="PS01135">
    <property type="entry name" value="FTSZ_2"/>
    <property type="match status" value="1"/>
</dbReference>
<proteinExistence type="inferred from homology"/>
<dbReference type="InterPro" id="IPR003008">
    <property type="entry name" value="Tubulin_FtsZ_GTPase"/>
</dbReference>
<comment type="similarity">
    <text evidence="1">Belongs to the FtsZ family.</text>
</comment>
<dbReference type="GO" id="GO:0005737">
    <property type="term" value="C:cytoplasm"/>
    <property type="evidence" value="ECO:0007669"/>
    <property type="project" value="TreeGrafter"/>
</dbReference>
<dbReference type="SMART" id="SM00865">
    <property type="entry name" value="Tubulin_C"/>
    <property type="match status" value="1"/>
</dbReference>
<dbReference type="SMART" id="SM00864">
    <property type="entry name" value="Tubulin"/>
    <property type="match status" value="1"/>
</dbReference>
<dbReference type="Pfam" id="PF12327">
    <property type="entry name" value="FtsZ_C"/>
    <property type="match status" value="1"/>
</dbReference>
<evidence type="ECO:0000259" key="5">
    <source>
        <dbReference type="SMART" id="SM00864"/>
    </source>
</evidence>
<dbReference type="GO" id="GO:0051301">
    <property type="term" value="P:cell division"/>
    <property type="evidence" value="ECO:0007669"/>
    <property type="project" value="TreeGrafter"/>
</dbReference>
<dbReference type="AlphaFoldDB" id="A0A382BI25"/>
<dbReference type="SUPFAM" id="SSF52490">
    <property type="entry name" value="Tubulin nucleotide-binding domain-like"/>
    <property type="match status" value="1"/>
</dbReference>
<organism evidence="7">
    <name type="scientific">marine metagenome</name>
    <dbReference type="NCBI Taxonomy" id="408172"/>
    <lineage>
        <taxon>unclassified sequences</taxon>
        <taxon>metagenomes</taxon>
        <taxon>ecological metagenomes</taxon>
    </lineage>
</organism>
<reference evidence="7" key="1">
    <citation type="submission" date="2018-05" db="EMBL/GenBank/DDBJ databases">
        <authorList>
            <person name="Lanie J.A."/>
            <person name="Ng W.-L."/>
            <person name="Kazmierczak K.M."/>
            <person name="Andrzejewski T.M."/>
            <person name="Davidsen T.M."/>
            <person name="Wayne K.J."/>
            <person name="Tettelin H."/>
            <person name="Glass J.I."/>
            <person name="Rusch D."/>
            <person name="Podicherti R."/>
            <person name="Tsui H.-C.T."/>
            <person name="Winkler M.E."/>
        </authorList>
    </citation>
    <scope>NUCLEOTIDE SEQUENCE</scope>
</reference>
<dbReference type="SUPFAM" id="SSF55307">
    <property type="entry name" value="Tubulin C-terminal domain-like"/>
    <property type="match status" value="1"/>
</dbReference>
<dbReference type="EMBL" id="UINC01029936">
    <property type="protein sequence ID" value="SVB13510.1"/>
    <property type="molecule type" value="Genomic_DNA"/>
</dbReference>
<protein>
    <recommendedName>
        <fullName evidence="8">Tubulin/FtsZ GTPase domain-containing protein</fullName>
    </recommendedName>
</protein>
<dbReference type="InterPro" id="IPR045061">
    <property type="entry name" value="FtsZ/CetZ"/>
</dbReference>
<dbReference type="GO" id="GO:0003924">
    <property type="term" value="F:GTPase activity"/>
    <property type="evidence" value="ECO:0007669"/>
    <property type="project" value="InterPro"/>
</dbReference>
<feature type="region of interest" description="Disordered" evidence="4">
    <location>
        <begin position="334"/>
        <end position="389"/>
    </location>
</feature>
<keyword evidence="2" id="KW-0547">Nucleotide-binding</keyword>
<gene>
    <name evidence="7" type="ORF">METZ01_LOCUS166364</name>
</gene>
<evidence type="ECO:0000256" key="3">
    <source>
        <dbReference type="ARBA" id="ARBA00023134"/>
    </source>
</evidence>
<dbReference type="PANTHER" id="PTHR30314">
    <property type="entry name" value="CELL DIVISION PROTEIN FTSZ-RELATED"/>
    <property type="match status" value="1"/>
</dbReference>
<dbReference type="CDD" id="cd02201">
    <property type="entry name" value="FtsZ_type1"/>
    <property type="match status" value="1"/>
</dbReference>
<evidence type="ECO:0000256" key="4">
    <source>
        <dbReference type="SAM" id="MobiDB-lite"/>
    </source>
</evidence>
<dbReference type="InterPro" id="IPR037103">
    <property type="entry name" value="Tubulin/FtsZ-like_C"/>
</dbReference>
<keyword evidence="3" id="KW-0342">GTP-binding</keyword>
<name>A0A382BI25_9ZZZZ</name>
<dbReference type="Gene3D" id="3.30.1330.20">
    <property type="entry name" value="Tubulin/FtsZ, C-terminal domain"/>
    <property type="match status" value="1"/>
</dbReference>
<sequence length="389" mass="41010">MLFEFDSLNVQKAKLKVVGVGGAGGNAVTRMITSGMQGVDFIAINTDAQDLDNNPSEHKIQVGKNLTKGLGAGANSSVGKEAVEADKEAITSLLEGADMVFITAGMGGGTGTGASPVISQISRELGVLTVGIVTLPFSFEGPKRMNRALEGMAEMKKACDTVIAIPNQKLMSIVDKSTTLPEAFQMADTILHQAAKGISDLINVQGVINLDFADVETIMKNMGEAIMGTGVASGEERAVLAAQQAISSPLLDDASIKGAQGVLVNITGGNDLTLMEANEATSIIFEEAGPSANIIFGAVIDPALDDEIRVTVIATGFNIPKAVSKLDELHTKTETHTIETPHTRHLQEQVNKPLHAQKEKSTENSQEEPEQKKTVLTFDDTQDAPVIYG</sequence>
<accession>A0A382BI25</accession>
<dbReference type="InterPro" id="IPR020805">
    <property type="entry name" value="Cell_div_FtsZ_CS"/>
</dbReference>
<dbReference type="HAMAP" id="MF_00909">
    <property type="entry name" value="FtsZ"/>
    <property type="match status" value="1"/>
</dbReference>
<dbReference type="InterPro" id="IPR008280">
    <property type="entry name" value="Tub_FtsZ_C"/>
</dbReference>
<dbReference type="NCBIfam" id="TIGR00065">
    <property type="entry name" value="ftsZ"/>
    <property type="match status" value="1"/>
</dbReference>
<dbReference type="Gene3D" id="3.40.50.1440">
    <property type="entry name" value="Tubulin/FtsZ, GTPase domain"/>
    <property type="match status" value="1"/>
</dbReference>
<evidence type="ECO:0000259" key="6">
    <source>
        <dbReference type="SMART" id="SM00865"/>
    </source>
</evidence>
<dbReference type="GO" id="GO:0005525">
    <property type="term" value="F:GTP binding"/>
    <property type="evidence" value="ECO:0007669"/>
    <property type="project" value="UniProtKB-KW"/>
</dbReference>
<dbReference type="InterPro" id="IPR024757">
    <property type="entry name" value="FtsZ_C"/>
</dbReference>
<dbReference type="FunFam" id="3.40.50.1440:FF:000001">
    <property type="entry name" value="Cell division protein FtsZ"/>
    <property type="match status" value="1"/>
</dbReference>
<dbReference type="GO" id="GO:0032153">
    <property type="term" value="C:cell division site"/>
    <property type="evidence" value="ECO:0007669"/>
    <property type="project" value="TreeGrafter"/>
</dbReference>
<dbReference type="InterPro" id="IPR036525">
    <property type="entry name" value="Tubulin/FtsZ_GTPase_sf"/>
</dbReference>
<dbReference type="PRINTS" id="PR00423">
    <property type="entry name" value="CELLDVISFTSZ"/>
</dbReference>
<dbReference type="InterPro" id="IPR018316">
    <property type="entry name" value="Tubulin/FtsZ_2-layer-sand-dom"/>
</dbReference>
<feature type="domain" description="Tubulin/FtsZ GTPase" evidence="5">
    <location>
        <begin position="14"/>
        <end position="206"/>
    </location>
</feature>
<evidence type="ECO:0000313" key="7">
    <source>
        <dbReference type="EMBL" id="SVB13510.1"/>
    </source>
</evidence>
<feature type="domain" description="Tubulin/FtsZ 2-layer sandwich" evidence="6">
    <location>
        <begin position="208"/>
        <end position="326"/>
    </location>
</feature>